<comment type="function">
    <text evidence="1">Stabilizes the interaction between PsaC and the PSI core, assists the docking of the ferredoxin to PSI and interacts with ferredoxin-NADP oxidoreductase.</text>
</comment>
<comment type="similarity">
    <text evidence="3">Belongs to the PsaE family.</text>
</comment>
<evidence type="ECO:0000256" key="2">
    <source>
        <dbReference type="ARBA" id="ARBA00004170"/>
    </source>
</evidence>
<evidence type="ECO:0000256" key="5">
    <source>
        <dbReference type="ARBA" id="ARBA00022836"/>
    </source>
</evidence>
<dbReference type="InterPro" id="IPR008990">
    <property type="entry name" value="Elect_transpt_acc-like_dom_sf"/>
</dbReference>
<dbReference type="Pfam" id="PF02427">
    <property type="entry name" value="PSI_PsaE"/>
    <property type="match status" value="1"/>
</dbReference>
<keyword evidence="5" id="KW-0603">Photosystem I</keyword>
<accession>A0A6M3WWB1</accession>
<comment type="subcellular location">
    <subcellularLocation>
        <location evidence="2">Membrane</location>
        <topology evidence="2">Peripheral membrane protein</topology>
    </subcellularLocation>
</comment>
<evidence type="ECO:0000256" key="6">
    <source>
        <dbReference type="ARBA" id="ARBA00023136"/>
    </source>
</evidence>
<keyword evidence="6" id="KW-0472">Membrane</keyword>
<dbReference type="SUPFAM" id="SSF50090">
    <property type="entry name" value="Electron transport accessory proteins"/>
    <property type="match status" value="1"/>
</dbReference>
<evidence type="ECO:0000256" key="1">
    <source>
        <dbReference type="ARBA" id="ARBA00001993"/>
    </source>
</evidence>
<reference evidence="7" key="1">
    <citation type="journal article" date="2020" name="J. Phycol.">
        <title>The Organelle Genomes in the Photosynthetic Red Algal Parasite Pterocladiophila hemisphaerica (Florideophyceae, Rhodophyta) Have Elevated Substitution Rates and Extreme Gene Loss in the Plastid Genome.</title>
        <authorList>
            <person name="Preuss M."/>
            <person name="Verbruggen H."/>
            <person name="Zuccarello G.C."/>
        </authorList>
    </citation>
    <scope>NUCLEOTIDE SEQUENCE</scope>
</reference>
<dbReference type="GO" id="GO:0009538">
    <property type="term" value="C:photosystem I reaction center"/>
    <property type="evidence" value="ECO:0007669"/>
    <property type="project" value="InterPro"/>
</dbReference>
<keyword evidence="7" id="KW-0934">Plastid</keyword>
<evidence type="ECO:0000256" key="3">
    <source>
        <dbReference type="ARBA" id="ARBA00007501"/>
    </source>
</evidence>
<dbReference type="GO" id="GO:0015979">
    <property type="term" value="P:photosynthesis"/>
    <property type="evidence" value="ECO:0007669"/>
    <property type="project" value="UniProtKB-KW"/>
</dbReference>
<evidence type="ECO:0000313" key="7">
    <source>
        <dbReference type="EMBL" id="QJH88355.1"/>
    </source>
</evidence>
<protein>
    <submittedName>
        <fullName evidence="7">PsaE</fullName>
    </submittedName>
</protein>
<gene>
    <name evidence="7" type="primary">psaE</name>
</gene>
<dbReference type="AlphaFoldDB" id="A0A6M3WWB1"/>
<name>A0A6M3WWB1_PTELU</name>
<proteinExistence type="inferred from homology"/>
<sequence>MIQKGSVVKILRKESYWYQDTGKVVKVDKGIRYPVSVRFIKETYSGVNINNFSQDELMLVN</sequence>
<dbReference type="Gene3D" id="2.30.30.50">
    <property type="match status" value="1"/>
</dbReference>
<dbReference type="PANTHER" id="PTHR34549">
    <property type="entry name" value="PHOTOSYSTEM I REACTION CENTER SUBUNIT IV A, CHLOROPLASTIC-RELATED"/>
    <property type="match status" value="1"/>
</dbReference>
<organism evidence="7">
    <name type="scientific">Pterocladia lucida</name>
    <name type="common">Red seaweed</name>
    <name type="synonym">Fucus lucidus</name>
    <dbReference type="NCBI Taxonomy" id="31408"/>
    <lineage>
        <taxon>Eukaryota</taxon>
        <taxon>Rhodophyta</taxon>
        <taxon>Florideophyceae</taxon>
        <taxon>Rhodymeniophycidae</taxon>
        <taxon>Gelidiales</taxon>
        <taxon>Pterocladiaceae</taxon>
        <taxon>Pterocladia</taxon>
    </lineage>
</organism>
<geneLocation type="chloroplast" evidence="7"/>
<keyword evidence="7" id="KW-0150">Chloroplast</keyword>
<dbReference type="PANTHER" id="PTHR34549:SF2">
    <property type="entry name" value="PHOTOSYSTEM I SUBUNIT IV"/>
    <property type="match status" value="1"/>
</dbReference>
<dbReference type="EMBL" id="MT117916">
    <property type="protein sequence ID" value="QJH88355.1"/>
    <property type="molecule type" value="Genomic_DNA"/>
</dbReference>
<dbReference type="InterPro" id="IPR003375">
    <property type="entry name" value="PSI_PsaE"/>
</dbReference>
<evidence type="ECO:0000256" key="4">
    <source>
        <dbReference type="ARBA" id="ARBA00022531"/>
    </source>
</evidence>
<keyword evidence="4" id="KW-0602">Photosynthesis</keyword>